<dbReference type="Proteomes" id="UP000196255">
    <property type="component" value="Unassembled WGS sequence"/>
</dbReference>
<evidence type="ECO:0000313" key="3">
    <source>
        <dbReference type="EMBL" id="OUN18790.1"/>
    </source>
</evidence>
<reference evidence="1 6" key="4">
    <citation type="journal article" date="2020" name="Food Funct.">
        <title>Screening of Lactobacillus salivarius strains from the feces of Chinese populations and the evaluation of their effects against intestinal inflammation in mice.</title>
        <authorList>
            <person name="Zhai Q."/>
            <person name="Shen X."/>
            <person name="Cen S."/>
            <person name="Zhang C."/>
            <person name="Tian F."/>
            <person name="Zhao J."/>
            <person name="Zhang H."/>
            <person name="Xue Y."/>
            <person name="Chen W."/>
        </authorList>
    </citation>
    <scope>NUCLEOTIDE SEQUENCE [LARGE SCALE GENOMIC DNA]</scope>
    <source>
        <strain evidence="1 6">FYNDL5_1.scaf</strain>
    </source>
</reference>
<dbReference type="EMBL" id="NFHF01000007">
    <property type="protein sequence ID" value="OUN18790.1"/>
    <property type="molecule type" value="Genomic_DNA"/>
</dbReference>
<reference evidence="5" key="2">
    <citation type="submission" date="2017-04" db="EMBL/GenBank/DDBJ databases">
        <title>Function of individual gut microbiota members based on whole genome sequencing of pure cultures obtained from chicken caecum.</title>
        <authorList>
            <person name="Medvecky M."/>
            <person name="Cejkova D."/>
            <person name="Polansky O."/>
            <person name="Karasova D."/>
            <person name="Kubasova T."/>
            <person name="Cizek A."/>
            <person name="Rychlik I."/>
        </authorList>
    </citation>
    <scope>NUCLEOTIDE SEQUENCE [LARGE SCALE GENOMIC DNA]</scope>
    <source>
        <strain evidence="5">An84</strain>
    </source>
</reference>
<proteinExistence type="predicted"/>
<dbReference type="Pfam" id="PF12686">
    <property type="entry name" value="DUF3800"/>
    <property type="match status" value="1"/>
</dbReference>
<organism evidence="2 4">
    <name type="scientific">Ligilactobacillus salivarius</name>
    <dbReference type="NCBI Taxonomy" id="1624"/>
    <lineage>
        <taxon>Bacteria</taxon>
        <taxon>Bacillati</taxon>
        <taxon>Bacillota</taxon>
        <taxon>Bacilli</taxon>
        <taxon>Lactobacillales</taxon>
        <taxon>Lactobacillaceae</taxon>
        <taxon>Ligilactobacillus</taxon>
    </lineage>
</organism>
<accession>A0A1V9R818</accession>
<evidence type="ECO:0000313" key="2">
    <source>
        <dbReference type="EMBL" id="OQQ89091.1"/>
    </source>
</evidence>
<dbReference type="EMBL" id="VSUB01000008">
    <property type="protein sequence ID" value="MYY65155.1"/>
    <property type="molecule type" value="Genomic_DNA"/>
</dbReference>
<evidence type="ECO:0000313" key="4">
    <source>
        <dbReference type="Proteomes" id="UP000192575"/>
    </source>
</evidence>
<dbReference type="EMBL" id="NBEF01000034">
    <property type="protein sequence ID" value="OQQ89091.1"/>
    <property type="molecule type" value="Genomic_DNA"/>
</dbReference>
<dbReference type="Proteomes" id="UP000192575">
    <property type="component" value="Unassembled WGS sequence"/>
</dbReference>
<protein>
    <submittedName>
        <fullName evidence="1">DUF3800 domain-containing protein</fullName>
    </submittedName>
</protein>
<dbReference type="InterPro" id="IPR024524">
    <property type="entry name" value="DUF3800"/>
</dbReference>
<evidence type="ECO:0000313" key="6">
    <source>
        <dbReference type="Proteomes" id="UP000471678"/>
    </source>
</evidence>
<dbReference type="Proteomes" id="UP000471678">
    <property type="component" value="Unassembled WGS sequence"/>
</dbReference>
<gene>
    <name evidence="3" type="ORF">B5G36_04375</name>
    <name evidence="2" type="ORF">B6U56_09810</name>
    <name evidence="1" type="ORF">FYL25_06990</name>
</gene>
<reference evidence="2 4" key="1">
    <citation type="submission" date="2017-03" db="EMBL/GenBank/DDBJ databases">
        <title>Phylogenomics and comparative genomics of Lactobacillus salivarius, a mammalian gut commensal.</title>
        <authorList>
            <person name="Harris H.M."/>
        </authorList>
    </citation>
    <scope>NUCLEOTIDE SEQUENCE [LARGE SCALE GENOMIC DNA]</scope>
    <source>
        <strain evidence="2 4">JCM 1047</strain>
    </source>
</reference>
<sequence length="221" mass="25841">MSMKEIDLFIDESGNPGRGRGRYFTIACVAVDSINTKRVQRKMKKETLKIKQNYPNKNWRNGEVKAASLRKEERASLVSKIVQTPISIYYITIDKYNIREVMFEDKSRSYNYWLKLIIDNVLADNTDCLAMNIYIDNRNTKIASGNSFDDYIHIHVQMELVKDINLNVKYLDSHKSFGIQIADFISNGINLRFMNQNDIIYKEFNTIYVCAECFPRKNFGK</sequence>
<dbReference type="AlphaFoldDB" id="A0A1V9R818"/>
<evidence type="ECO:0000313" key="5">
    <source>
        <dbReference type="Proteomes" id="UP000196255"/>
    </source>
</evidence>
<evidence type="ECO:0000313" key="1">
    <source>
        <dbReference type="EMBL" id="MYY65155.1"/>
    </source>
</evidence>
<name>A0A1V9R818_9LACO</name>
<comment type="caution">
    <text evidence="2">The sequence shown here is derived from an EMBL/GenBank/DDBJ whole genome shotgun (WGS) entry which is preliminary data.</text>
</comment>
<reference evidence="3" key="3">
    <citation type="journal article" date="2018" name="BMC Genomics">
        <title>Whole genome sequencing and function prediction of 133 gut anaerobes isolated from chicken caecum in pure cultures.</title>
        <authorList>
            <person name="Medvecky M."/>
            <person name="Cejkova D."/>
            <person name="Polansky O."/>
            <person name="Karasova D."/>
            <person name="Kubasova T."/>
            <person name="Cizek A."/>
            <person name="Rychlik I."/>
        </authorList>
    </citation>
    <scope>NUCLEOTIDE SEQUENCE</scope>
    <source>
        <strain evidence="3">An84</strain>
    </source>
</reference>
<dbReference type="RefSeq" id="WP_034984338.1">
    <property type="nucleotide sequence ID" value="NZ_JAUDEC010000023.1"/>
</dbReference>